<dbReference type="InterPro" id="IPR003877">
    <property type="entry name" value="SPRY_dom"/>
</dbReference>
<dbReference type="Proteomes" id="UP001620626">
    <property type="component" value="Unassembled WGS sequence"/>
</dbReference>
<organism evidence="3 4">
    <name type="scientific">Heterodera trifolii</name>
    <dbReference type="NCBI Taxonomy" id="157864"/>
    <lineage>
        <taxon>Eukaryota</taxon>
        <taxon>Metazoa</taxon>
        <taxon>Ecdysozoa</taxon>
        <taxon>Nematoda</taxon>
        <taxon>Chromadorea</taxon>
        <taxon>Rhabditida</taxon>
        <taxon>Tylenchina</taxon>
        <taxon>Tylenchomorpha</taxon>
        <taxon>Tylenchoidea</taxon>
        <taxon>Heteroderidae</taxon>
        <taxon>Heteroderinae</taxon>
        <taxon>Heterodera</taxon>
    </lineage>
</organism>
<evidence type="ECO:0000313" key="4">
    <source>
        <dbReference type="Proteomes" id="UP001620626"/>
    </source>
</evidence>
<evidence type="ECO:0000256" key="1">
    <source>
        <dbReference type="SAM" id="Coils"/>
    </source>
</evidence>
<dbReference type="AlphaFoldDB" id="A0ABD2M026"/>
<sequence>MTSFTISSADEYSPLESIFPNLSNSEEMSVLIARIAELNRANTIEPSIASSADLFGQDGNGSDDNEFRLDDEYGQKKEESEMPTNEAAAEERFSQLQNDHKKLLEKISELEKQQKEQSKATENQLSKMLEKISEFEKKQKQQQNKNMNNKATLDQLSMVQIDQMTQLENVNELEKALLNFRQNYWATNVCYGNLKIIGEKNLTVHHKGNEYGCCSVFAKYPIFLNNNSSDIFYYEISIKNKKFWVVFGFAVKQQTKLELMIKKGTYYAYDCYGDIWINEEVKERNAQYSYGAGDTVGIGFNSSNRQIFFTKNGLRLDFSKFFVVSSFADDFLHPFVSLCSFNDQIEANFGPNFKFDLTTLSDEEIH</sequence>
<dbReference type="InterPro" id="IPR044736">
    <property type="entry name" value="Gid1/RanBPM/SPLA_SPRY"/>
</dbReference>
<feature type="domain" description="B30.2/SPRY" evidence="2">
    <location>
        <begin position="163"/>
        <end position="354"/>
    </location>
</feature>
<dbReference type="Gene3D" id="2.60.120.920">
    <property type="match status" value="1"/>
</dbReference>
<dbReference type="InterPro" id="IPR001870">
    <property type="entry name" value="B30.2/SPRY"/>
</dbReference>
<evidence type="ECO:0000259" key="2">
    <source>
        <dbReference type="PROSITE" id="PS50188"/>
    </source>
</evidence>
<dbReference type="SUPFAM" id="SSF49899">
    <property type="entry name" value="Concanavalin A-like lectins/glucanases"/>
    <property type="match status" value="1"/>
</dbReference>
<accession>A0ABD2M026</accession>
<evidence type="ECO:0000313" key="3">
    <source>
        <dbReference type="EMBL" id="KAL3120462.1"/>
    </source>
</evidence>
<keyword evidence="4" id="KW-1185">Reference proteome</keyword>
<dbReference type="InterPro" id="IPR013320">
    <property type="entry name" value="ConA-like_dom_sf"/>
</dbReference>
<protein>
    <recommendedName>
        <fullName evidence="2">B30.2/SPRY domain-containing protein</fullName>
    </recommendedName>
</protein>
<dbReference type="PROSITE" id="PS50188">
    <property type="entry name" value="B302_SPRY"/>
    <property type="match status" value="1"/>
</dbReference>
<proteinExistence type="predicted"/>
<feature type="coiled-coil region" evidence="1">
    <location>
        <begin position="86"/>
        <end position="145"/>
    </location>
</feature>
<dbReference type="CDD" id="cd12885">
    <property type="entry name" value="SPRY_RanBP_like"/>
    <property type="match status" value="1"/>
</dbReference>
<gene>
    <name evidence="3" type="ORF">niasHT_000580</name>
</gene>
<keyword evidence="1" id="KW-0175">Coiled coil</keyword>
<dbReference type="Pfam" id="PF00622">
    <property type="entry name" value="SPRY"/>
    <property type="match status" value="1"/>
</dbReference>
<dbReference type="EMBL" id="JBICBT010000209">
    <property type="protein sequence ID" value="KAL3120462.1"/>
    <property type="molecule type" value="Genomic_DNA"/>
</dbReference>
<dbReference type="InterPro" id="IPR043136">
    <property type="entry name" value="B30.2/SPRY_sf"/>
</dbReference>
<reference evidence="3 4" key="1">
    <citation type="submission" date="2024-10" db="EMBL/GenBank/DDBJ databases">
        <authorList>
            <person name="Kim D."/>
        </authorList>
    </citation>
    <scope>NUCLEOTIDE SEQUENCE [LARGE SCALE GENOMIC DNA]</scope>
    <source>
        <strain evidence="3">BH-2024</strain>
    </source>
</reference>
<name>A0ABD2M026_9BILA</name>
<comment type="caution">
    <text evidence="3">The sequence shown here is derived from an EMBL/GenBank/DDBJ whole genome shotgun (WGS) entry which is preliminary data.</text>
</comment>
<dbReference type="SMART" id="SM00449">
    <property type="entry name" value="SPRY"/>
    <property type="match status" value="1"/>
</dbReference>